<reference evidence="3" key="1">
    <citation type="journal article" date="2019" name="Sci. Rep.">
        <title>Draft genome of Tanacetum cinerariifolium, the natural source of mosquito coil.</title>
        <authorList>
            <person name="Yamashiro T."/>
            <person name="Shiraishi A."/>
            <person name="Satake H."/>
            <person name="Nakayama K."/>
        </authorList>
    </citation>
    <scope>NUCLEOTIDE SEQUENCE</scope>
</reference>
<evidence type="ECO:0000256" key="1">
    <source>
        <dbReference type="SAM" id="Coils"/>
    </source>
</evidence>
<dbReference type="AlphaFoldDB" id="A0A699HTV1"/>
<feature type="coiled-coil region" evidence="1">
    <location>
        <begin position="113"/>
        <end position="184"/>
    </location>
</feature>
<dbReference type="EMBL" id="BKCJ010213996">
    <property type="protein sequence ID" value="GEY83253.1"/>
    <property type="molecule type" value="Genomic_DNA"/>
</dbReference>
<feature type="domain" description="GAG-pre-integrase" evidence="2">
    <location>
        <begin position="561"/>
        <end position="631"/>
    </location>
</feature>
<comment type="caution">
    <text evidence="3">The sequence shown here is derived from an EMBL/GenBank/DDBJ whole genome shotgun (WGS) entry which is preliminary data.</text>
</comment>
<name>A0A699HTV1_TANCI</name>
<evidence type="ECO:0000313" key="3">
    <source>
        <dbReference type="EMBL" id="GEY83253.1"/>
    </source>
</evidence>
<sequence>MSHTPVNNKNSKESFNKQTTLLEKRMDESISYDQKCKSSKELFKIKRSVGRIIDGVEHCKQTIAKITYFGHIDPSIQNTIEANFCPEILRTNTDLEKFHLCLKEEMVADLRYFNSLELEVDSLRSQLETQKTQFLNEINRLLREYYYADHMNAILGVYIELDEVTNLQCDYLETLEKCECLEKELSKNKNDKSFKANQSKEFRKEREQYFKIQDLKAQLQDKGIAIGELKKLINKVKGKSVETKFEKSSVIRKPNAIKSQRPSLLRKPTIFSDSLEKKDCLKSKSVTKNNVSNDFPKLYKLHTKPTQTRTRQLPHDFRKTNKRVSFSTRVIPPTSVSRPQLKSDQIEDRVMLNNSPGKKQEVEDHRRNVKFSYHDMCLIHSHNGVNSRTKMPIVVSISTREPKRIVNQSVTKPIRRIVTSESCNQKPRHTTRKLYEHVSKTCSWWYPKFTPHGYKWKPKSQIGNVNPNVSMPLGNASRTANILEPMTPRNDQIAPILSYGDLVQGIVTIKRVYYVEGLNHNLFFVGQFCDADLEVAFRKSTCYIRDLKGNDLLTGSHGIDLYSITLQDTSSPNPICLMAKATSSQAWLWHRRLSHLNFDTINLLSKNDIVIGLPKLKFFKYHLCSSCELGKAKRKSFQTKSTPSSK</sequence>
<dbReference type="Pfam" id="PF13976">
    <property type="entry name" value="gag_pre-integrs"/>
    <property type="match status" value="1"/>
</dbReference>
<organism evidence="3">
    <name type="scientific">Tanacetum cinerariifolium</name>
    <name type="common">Dalmatian daisy</name>
    <name type="synonym">Chrysanthemum cinerariifolium</name>
    <dbReference type="NCBI Taxonomy" id="118510"/>
    <lineage>
        <taxon>Eukaryota</taxon>
        <taxon>Viridiplantae</taxon>
        <taxon>Streptophyta</taxon>
        <taxon>Embryophyta</taxon>
        <taxon>Tracheophyta</taxon>
        <taxon>Spermatophyta</taxon>
        <taxon>Magnoliopsida</taxon>
        <taxon>eudicotyledons</taxon>
        <taxon>Gunneridae</taxon>
        <taxon>Pentapetalae</taxon>
        <taxon>asterids</taxon>
        <taxon>campanulids</taxon>
        <taxon>Asterales</taxon>
        <taxon>Asteraceae</taxon>
        <taxon>Asteroideae</taxon>
        <taxon>Anthemideae</taxon>
        <taxon>Anthemidinae</taxon>
        <taxon>Tanacetum</taxon>
    </lineage>
</organism>
<gene>
    <name evidence="3" type="ORF">Tci_455227</name>
</gene>
<keyword evidence="1" id="KW-0175">Coiled coil</keyword>
<evidence type="ECO:0000259" key="2">
    <source>
        <dbReference type="Pfam" id="PF13976"/>
    </source>
</evidence>
<accession>A0A699HTV1</accession>
<proteinExistence type="predicted"/>
<protein>
    <submittedName>
        <fullName evidence="3">Retrovirus-related Pol polyprotein from transposon TNT 1-94</fullName>
    </submittedName>
</protein>
<dbReference type="InterPro" id="IPR025724">
    <property type="entry name" value="GAG-pre-integrase_dom"/>
</dbReference>